<name>A0A0F8Z2R0_9ZZZZ</name>
<organism evidence="1">
    <name type="scientific">marine sediment metagenome</name>
    <dbReference type="NCBI Taxonomy" id="412755"/>
    <lineage>
        <taxon>unclassified sequences</taxon>
        <taxon>metagenomes</taxon>
        <taxon>ecological metagenomes</taxon>
    </lineage>
</organism>
<comment type="caution">
    <text evidence="1">The sequence shown here is derived from an EMBL/GenBank/DDBJ whole genome shotgun (WGS) entry which is preliminary data.</text>
</comment>
<feature type="non-terminal residue" evidence="1">
    <location>
        <position position="255"/>
    </location>
</feature>
<reference evidence="1" key="1">
    <citation type="journal article" date="2015" name="Nature">
        <title>Complex archaea that bridge the gap between prokaryotes and eukaryotes.</title>
        <authorList>
            <person name="Spang A."/>
            <person name="Saw J.H."/>
            <person name="Jorgensen S.L."/>
            <person name="Zaremba-Niedzwiedzka K."/>
            <person name="Martijn J."/>
            <person name="Lind A.E."/>
            <person name="van Eijk R."/>
            <person name="Schleper C."/>
            <person name="Guy L."/>
            <person name="Ettema T.J."/>
        </authorList>
    </citation>
    <scope>NUCLEOTIDE SEQUENCE</scope>
</reference>
<accession>A0A0F8Z2R0</accession>
<proteinExistence type="predicted"/>
<gene>
    <name evidence="1" type="ORF">LCGC14_3085470</name>
</gene>
<evidence type="ECO:0000313" key="1">
    <source>
        <dbReference type="EMBL" id="KKK54366.1"/>
    </source>
</evidence>
<dbReference type="AlphaFoldDB" id="A0A0F8Z2R0"/>
<sequence length="255" mass="28627">MSLSQLMTELAEIIGPDPDALALLVEIHDIARRTEPEFSADAVEQALDMADWREMLPSLLDDLEKALKRFFTPHPDQVNAFNTDMKRWFQYMRGFVEIDRLDGAKDIMTFYWKIFHRNGKKICGAVRSRCAKAGNVKAACMNKLGKDHLVCSECGLARTFCRRKPMPNGRCGRMGRGIGHGGDKPKGALSPTFIDGRHSLGRSSMFAKQMDNKPALKRMYIESLNDPDYLSLLPEISLLAARRGQLLAALDVLDP</sequence>
<dbReference type="EMBL" id="LAZR01066031">
    <property type="protein sequence ID" value="KKK54366.1"/>
    <property type="molecule type" value="Genomic_DNA"/>
</dbReference>
<protein>
    <submittedName>
        <fullName evidence="1">Uncharacterized protein</fullName>
    </submittedName>
</protein>